<keyword evidence="3" id="KW-0808">Transferase</keyword>
<proteinExistence type="inferred from homology"/>
<dbReference type="GO" id="GO:0006955">
    <property type="term" value="P:immune response"/>
    <property type="evidence" value="ECO:0007669"/>
    <property type="project" value="TreeGrafter"/>
</dbReference>
<dbReference type="Gene3D" id="1.10.510.10">
    <property type="entry name" value="Transferase(Phosphotransferase) domain 1"/>
    <property type="match status" value="1"/>
</dbReference>
<dbReference type="AlphaFoldDB" id="A0A6P8W499"/>
<evidence type="ECO:0000256" key="3">
    <source>
        <dbReference type="ARBA" id="ARBA00022679"/>
    </source>
</evidence>
<sequence>MTKMVGEFYYMAPEIVEVSKYTEKCDVYSFGIILWEVMSRKKPFYNLENKTSYFILNKVIEGLRPDVNDLNDVNGIQNSAQIKMWITNCWDADPEKRPTMHELMTNFTHIV</sequence>
<dbReference type="PROSITE" id="PS50011">
    <property type="entry name" value="PROTEIN_KINASE_DOM"/>
    <property type="match status" value="1"/>
</dbReference>
<evidence type="ECO:0000313" key="9">
    <source>
        <dbReference type="RefSeq" id="XP_034098466.1"/>
    </source>
</evidence>
<accession>A0A6P8W499</accession>
<evidence type="ECO:0000256" key="2">
    <source>
        <dbReference type="ARBA" id="ARBA00022527"/>
    </source>
</evidence>
<organism evidence="8 9">
    <name type="scientific">Drosophila albomicans</name>
    <name type="common">Fruit fly</name>
    <dbReference type="NCBI Taxonomy" id="7291"/>
    <lineage>
        <taxon>Eukaryota</taxon>
        <taxon>Metazoa</taxon>
        <taxon>Ecdysozoa</taxon>
        <taxon>Arthropoda</taxon>
        <taxon>Hexapoda</taxon>
        <taxon>Insecta</taxon>
        <taxon>Pterygota</taxon>
        <taxon>Neoptera</taxon>
        <taxon>Endopterygota</taxon>
        <taxon>Diptera</taxon>
        <taxon>Brachycera</taxon>
        <taxon>Muscomorpha</taxon>
        <taxon>Ephydroidea</taxon>
        <taxon>Drosophilidae</taxon>
        <taxon>Drosophila</taxon>
    </lineage>
</organism>
<dbReference type="InterPro" id="IPR000719">
    <property type="entry name" value="Prot_kinase_dom"/>
</dbReference>
<evidence type="ECO:0000256" key="5">
    <source>
        <dbReference type="ARBA" id="ARBA00022777"/>
    </source>
</evidence>
<dbReference type="GeneID" id="117563984"/>
<dbReference type="Pfam" id="PF00069">
    <property type="entry name" value="Pkinase"/>
    <property type="match status" value="1"/>
</dbReference>
<keyword evidence="4" id="KW-0547">Nucleotide-binding</keyword>
<comment type="similarity">
    <text evidence="1">Belongs to the protein kinase superfamily. STE Ser/Thr protein kinase family. MAP kinase kinase kinase subfamily.</text>
</comment>
<keyword evidence="8" id="KW-1185">Reference proteome</keyword>
<feature type="domain" description="Protein kinase" evidence="7">
    <location>
        <begin position="1"/>
        <end position="111"/>
    </location>
</feature>
<dbReference type="OrthoDB" id="7869584at2759"/>
<dbReference type="RefSeq" id="XP_034098466.1">
    <property type="nucleotide sequence ID" value="XM_034242575.2"/>
</dbReference>
<dbReference type="SUPFAM" id="SSF56112">
    <property type="entry name" value="Protein kinase-like (PK-like)"/>
    <property type="match status" value="1"/>
</dbReference>
<keyword evidence="5" id="KW-0418">Kinase</keyword>
<keyword evidence="2" id="KW-0723">Serine/threonine-protein kinase</keyword>
<dbReference type="GO" id="GO:0004709">
    <property type="term" value="F:MAP kinase kinase kinase activity"/>
    <property type="evidence" value="ECO:0007669"/>
    <property type="project" value="TreeGrafter"/>
</dbReference>
<gene>
    <name evidence="9" type="primary">LOC117563984</name>
</gene>
<dbReference type="InterPro" id="IPR011009">
    <property type="entry name" value="Kinase-like_dom_sf"/>
</dbReference>
<evidence type="ECO:0000256" key="4">
    <source>
        <dbReference type="ARBA" id="ARBA00022741"/>
    </source>
</evidence>
<dbReference type="PANTHER" id="PTHR46716">
    <property type="entry name" value="MITOGEN-ACTIVATED PROTEIN KINASE KINASE KINASE 7"/>
    <property type="match status" value="1"/>
</dbReference>
<dbReference type="GO" id="GO:0007254">
    <property type="term" value="P:JNK cascade"/>
    <property type="evidence" value="ECO:0007669"/>
    <property type="project" value="TreeGrafter"/>
</dbReference>
<evidence type="ECO:0000313" key="8">
    <source>
        <dbReference type="Proteomes" id="UP000515160"/>
    </source>
</evidence>
<name>A0A6P8W499_DROAB</name>
<dbReference type="Proteomes" id="UP000515160">
    <property type="component" value="Chromosome 2L"/>
</dbReference>
<dbReference type="GO" id="GO:0043123">
    <property type="term" value="P:positive regulation of canonical NF-kappaB signal transduction"/>
    <property type="evidence" value="ECO:0007669"/>
    <property type="project" value="TreeGrafter"/>
</dbReference>
<dbReference type="GO" id="GO:0005524">
    <property type="term" value="F:ATP binding"/>
    <property type="evidence" value="ECO:0007669"/>
    <property type="project" value="UniProtKB-KW"/>
</dbReference>
<keyword evidence="6" id="KW-0067">ATP-binding</keyword>
<evidence type="ECO:0000256" key="6">
    <source>
        <dbReference type="ARBA" id="ARBA00022840"/>
    </source>
</evidence>
<evidence type="ECO:0000256" key="1">
    <source>
        <dbReference type="ARBA" id="ARBA00006529"/>
    </source>
</evidence>
<evidence type="ECO:0000259" key="7">
    <source>
        <dbReference type="PROSITE" id="PS50011"/>
    </source>
</evidence>
<protein>
    <submittedName>
        <fullName evidence="9">Mitogen-activated protein kinase kinase kinase 7-like isoform X1</fullName>
    </submittedName>
</protein>
<reference evidence="9" key="1">
    <citation type="submission" date="2025-08" db="UniProtKB">
        <authorList>
            <consortium name="RefSeq"/>
        </authorList>
    </citation>
    <scope>IDENTIFICATION</scope>
    <source>
        <strain evidence="9">15112-1751.03</strain>
        <tissue evidence="9">Whole Adult</tissue>
    </source>
</reference>
<dbReference type="PANTHER" id="PTHR46716:SF1">
    <property type="entry name" value="MITOGEN-ACTIVATED PROTEIN KINASE KINASE KINASE 7"/>
    <property type="match status" value="1"/>
</dbReference>